<dbReference type="InterPro" id="IPR027417">
    <property type="entry name" value="P-loop_NTPase"/>
</dbReference>
<dbReference type="InterPro" id="IPR036388">
    <property type="entry name" value="WH-like_DNA-bd_sf"/>
</dbReference>
<dbReference type="Gramene" id="AET1Gv20814700.3">
    <property type="protein sequence ID" value="AET1Gv20814700.3"/>
    <property type="gene ID" value="AET1Gv20814700"/>
</dbReference>
<evidence type="ECO:0000259" key="9">
    <source>
        <dbReference type="Pfam" id="PF23559"/>
    </source>
</evidence>
<reference evidence="11" key="4">
    <citation type="submission" date="2019-03" db="UniProtKB">
        <authorList>
            <consortium name="EnsemblPlants"/>
        </authorList>
    </citation>
    <scope>IDENTIFICATION</scope>
</reference>
<feature type="domain" description="Disease resistance protein winged helix" evidence="9">
    <location>
        <begin position="470"/>
        <end position="534"/>
    </location>
</feature>
<dbReference type="GO" id="GO:0043531">
    <property type="term" value="F:ADP binding"/>
    <property type="evidence" value="ECO:0007669"/>
    <property type="project" value="InterPro"/>
</dbReference>
<dbReference type="GO" id="GO:0006952">
    <property type="term" value="P:defense response"/>
    <property type="evidence" value="ECO:0007669"/>
    <property type="project" value="UniProtKB-KW"/>
</dbReference>
<dbReference type="EnsemblPlants" id="AET1Gv20814700.4">
    <property type="protein sequence ID" value="AET1Gv20814700.4"/>
    <property type="gene ID" value="AET1Gv20814700"/>
</dbReference>
<evidence type="ECO:0000256" key="4">
    <source>
        <dbReference type="ARBA" id="ARBA00022741"/>
    </source>
</evidence>
<comment type="similarity">
    <text evidence="1">Belongs to the disease resistance NB-LRR family.</text>
</comment>
<evidence type="ECO:0000259" key="8">
    <source>
        <dbReference type="Pfam" id="PF18052"/>
    </source>
</evidence>
<dbReference type="Pfam" id="PF25019">
    <property type="entry name" value="LRR_R13L1-DRL21"/>
    <property type="match status" value="1"/>
</dbReference>
<evidence type="ECO:0000259" key="7">
    <source>
        <dbReference type="Pfam" id="PF00931"/>
    </source>
</evidence>
<dbReference type="Gene3D" id="1.20.5.4130">
    <property type="match status" value="1"/>
</dbReference>
<dbReference type="EnsemblPlants" id="AET1Gv20814700.2">
    <property type="protein sequence ID" value="AET1Gv20814700.2"/>
    <property type="gene ID" value="AET1Gv20814700"/>
</dbReference>
<dbReference type="InterPro" id="IPR032675">
    <property type="entry name" value="LRR_dom_sf"/>
</dbReference>
<evidence type="ECO:0000256" key="6">
    <source>
        <dbReference type="ARBA" id="ARBA00022840"/>
    </source>
</evidence>
<dbReference type="InterPro" id="IPR002182">
    <property type="entry name" value="NB-ARC"/>
</dbReference>
<evidence type="ECO:0000256" key="1">
    <source>
        <dbReference type="ARBA" id="ARBA00008894"/>
    </source>
</evidence>
<feature type="domain" description="Disease resistance N-terminal" evidence="8">
    <location>
        <begin position="46"/>
        <end position="112"/>
    </location>
</feature>
<accession>A0A452ZKC9</accession>
<dbReference type="Gene3D" id="3.40.50.300">
    <property type="entry name" value="P-loop containing nucleotide triphosphate hydrolases"/>
    <property type="match status" value="1"/>
</dbReference>
<keyword evidence="4" id="KW-0547">Nucleotide-binding</keyword>
<dbReference type="GeneID" id="109741086"/>
<organism evidence="11 12">
    <name type="scientific">Aegilops tauschii subsp. strangulata</name>
    <name type="common">Goatgrass</name>
    <dbReference type="NCBI Taxonomy" id="200361"/>
    <lineage>
        <taxon>Eukaryota</taxon>
        <taxon>Viridiplantae</taxon>
        <taxon>Streptophyta</taxon>
        <taxon>Embryophyta</taxon>
        <taxon>Tracheophyta</taxon>
        <taxon>Spermatophyta</taxon>
        <taxon>Magnoliopsida</taxon>
        <taxon>Liliopsida</taxon>
        <taxon>Poales</taxon>
        <taxon>Poaceae</taxon>
        <taxon>BOP clade</taxon>
        <taxon>Pooideae</taxon>
        <taxon>Triticodae</taxon>
        <taxon>Triticeae</taxon>
        <taxon>Triticinae</taxon>
        <taxon>Aegilops</taxon>
    </lineage>
</organism>
<dbReference type="SUPFAM" id="SSF52058">
    <property type="entry name" value="L domain-like"/>
    <property type="match status" value="1"/>
</dbReference>
<dbReference type="SUPFAM" id="SSF52047">
    <property type="entry name" value="RNI-like"/>
    <property type="match status" value="1"/>
</dbReference>
<dbReference type="Pfam" id="PF18052">
    <property type="entry name" value="Rx_N"/>
    <property type="match status" value="1"/>
</dbReference>
<feature type="domain" description="R13L1/DRL21-like LRR repeat region" evidence="10">
    <location>
        <begin position="705"/>
        <end position="820"/>
    </location>
</feature>
<dbReference type="SUPFAM" id="SSF52540">
    <property type="entry name" value="P-loop containing nucleoside triphosphate hydrolases"/>
    <property type="match status" value="1"/>
</dbReference>
<evidence type="ECO:0008006" key="13">
    <source>
        <dbReference type="Google" id="ProtNLM"/>
    </source>
</evidence>
<evidence type="ECO:0000256" key="5">
    <source>
        <dbReference type="ARBA" id="ARBA00022821"/>
    </source>
</evidence>
<dbReference type="RefSeq" id="XP_045084690.1">
    <property type="nucleotide sequence ID" value="XM_045228755.2"/>
</dbReference>
<protein>
    <recommendedName>
        <fullName evidence="13">NB-ARC domain-containing protein</fullName>
    </recommendedName>
</protein>
<dbReference type="Gene3D" id="1.10.8.430">
    <property type="entry name" value="Helical domain of apoptotic protease-activating factors"/>
    <property type="match status" value="1"/>
</dbReference>
<feature type="domain" description="NB-ARC" evidence="7">
    <location>
        <begin position="231"/>
        <end position="386"/>
    </location>
</feature>
<keyword evidence="3" id="KW-0677">Repeat</keyword>
<dbReference type="Gramene" id="AET1Gv20814700.4">
    <property type="protein sequence ID" value="AET1Gv20814700.4"/>
    <property type="gene ID" value="AET1Gv20814700"/>
</dbReference>
<dbReference type="OrthoDB" id="686736at2759"/>
<evidence type="ECO:0000256" key="3">
    <source>
        <dbReference type="ARBA" id="ARBA00022737"/>
    </source>
</evidence>
<dbReference type="Pfam" id="PF00931">
    <property type="entry name" value="NB-ARC"/>
    <property type="match status" value="1"/>
</dbReference>
<dbReference type="EnsemblPlants" id="AET1Gv20814700.3">
    <property type="protein sequence ID" value="AET1Gv20814700.3"/>
    <property type="gene ID" value="AET1Gv20814700"/>
</dbReference>
<dbReference type="EnsemblPlants" id="AET1Gv20814700.1">
    <property type="protein sequence ID" value="AET1Gv20814700.1"/>
    <property type="gene ID" value="AET1Gv20814700"/>
</dbReference>
<dbReference type="STRING" id="200361.A0A452ZKC9"/>
<dbReference type="InterPro" id="IPR056789">
    <property type="entry name" value="LRR_R13L1-DRL21"/>
</dbReference>
<dbReference type="GO" id="GO:0005524">
    <property type="term" value="F:ATP binding"/>
    <property type="evidence" value="ECO:0007669"/>
    <property type="project" value="UniProtKB-KW"/>
</dbReference>
<reference evidence="12" key="1">
    <citation type="journal article" date="2014" name="Science">
        <title>Ancient hybridizations among the ancestral genomes of bread wheat.</title>
        <authorList>
            <consortium name="International Wheat Genome Sequencing Consortium,"/>
            <person name="Marcussen T."/>
            <person name="Sandve S.R."/>
            <person name="Heier L."/>
            <person name="Spannagl M."/>
            <person name="Pfeifer M."/>
            <person name="Jakobsen K.S."/>
            <person name="Wulff B.B."/>
            <person name="Steuernagel B."/>
            <person name="Mayer K.F."/>
            <person name="Olsen O.A."/>
        </authorList>
    </citation>
    <scope>NUCLEOTIDE SEQUENCE [LARGE SCALE GENOMIC DNA]</scope>
    <source>
        <strain evidence="12">cv. AL8/78</strain>
    </source>
</reference>
<dbReference type="Proteomes" id="UP000015105">
    <property type="component" value="Chromosome 1D"/>
</dbReference>
<dbReference type="PANTHER" id="PTHR36766:SF40">
    <property type="entry name" value="DISEASE RESISTANCE PROTEIN RGA3"/>
    <property type="match status" value="1"/>
</dbReference>
<evidence type="ECO:0000313" key="12">
    <source>
        <dbReference type="Proteomes" id="UP000015105"/>
    </source>
</evidence>
<dbReference type="Gramene" id="AET1Gv20814700.2">
    <property type="protein sequence ID" value="AET1Gv20814700.2"/>
    <property type="gene ID" value="AET1Gv20814700"/>
</dbReference>
<keyword evidence="2" id="KW-0433">Leucine-rich repeat</keyword>
<name>A0A452ZKC9_AEGTS</name>
<evidence type="ECO:0000313" key="11">
    <source>
        <dbReference type="EnsemblPlants" id="AET1Gv20814700.3"/>
    </source>
</evidence>
<proteinExistence type="inferred from homology"/>
<reference evidence="11" key="3">
    <citation type="journal article" date="2017" name="Nature">
        <title>Genome sequence of the progenitor of the wheat D genome Aegilops tauschii.</title>
        <authorList>
            <person name="Luo M.C."/>
            <person name="Gu Y.Q."/>
            <person name="Puiu D."/>
            <person name="Wang H."/>
            <person name="Twardziok S.O."/>
            <person name="Deal K.R."/>
            <person name="Huo N."/>
            <person name="Zhu T."/>
            <person name="Wang L."/>
            <person name="Wang Y."/>
            <person name="McGuire P.E."/>
            <person name="Liu S."/>
            <person name="Long H."/>
            <person name="Ramasamy R.K."/>
            <person name="Rodriguez J.C."/>
            <person name="Van S.L."/>
            <person name="Yuan L."/>
            <person name="Wang Z."/>
            <person name="Xia Z."/>
            <person name="Xiao L."/>
            <person name="Anderson O.D."/>
            <person name="Ouyang S."/>
            <person name="Liang Y."/>
            <person name="Zimin A.V."/>
            <person name="Pertea G."/>
            <person name="Qi P."/>
            <person name="Bennetzen J.L."/>
            <person name="Dai X."/>
            <person name="Dawson M.W."/>
            <person name="Muller H.G."/>
            <person name="Kugler K."/>
            <person name="Rivarola-Duarte L."/>
            <person name="Spannagl M."/>
            <person name="Mayer K.F.X."/>
            <person name="Lu F.H."/>
            <person name="Bevan M.W."/>
            <person name="Leroy P."/>
            <person name="Li P."/>
            <person name="You F.M."/>
            <person name="Sun Q."/>
            <person name="Liu Z."/>
            <person name="Lyons E."/>
            <person name="Wicker T."/>
            <person name="Salzberg S.L."/>
            <person name="Devos K.M."/>
            <person name="Dvorak J."/>
        </authorList>
    </citation>
    <scope>NUCLEOTIDE SEQUENCE [LARGE SCALE GENOMIC DNA]</scope>
    <source>
        <strain evidence="11">cv. AL8/78</strain>
    </source>
</reference>
<dbReference type="PRINTS" id="PR00364">
    <property type="entry name" value="DISEASERSIST"/>
</dbReference>
<dbReference type="Pfam" id="PF23559">
    <property type="entry name" value="WHD_DRP"/>
    <property type="match status" value="1"/>
</dbReference>
<dbReference type="OMA" id="KAEWRIH"/>
<dbReference type="GO" id="GO:0051707">
    <property type="term" value="P:response to other organism"/>
    <property type="evidence" value="ECO:0007669"/>
    <property type="project" value="UniProtKB-ARBA"/>
</dbReference>
<dbReference type="InterPro" id="IPR042197">
    <property type="entry name" value="Apaf_helical"/>
</dbReference>
<dbReference type="PANTHER" id="PTHR36766">
    <property type="entry name" value="PLANT BROAD-SPECTRUM MILDEW RESISTANCE PROTEIN RPW8"/>
    <property type="match status" value="1"/>
</dbReference>
<dbReference type="InterPro" id="IPR041118">
    <property type="entry name" value="Rx_N"/>
</dbReference>
<dbReference type="AlphaFoldDB" id="A0A452ZKC9"/>
<keyword evidence="5" id="KW-0611">Plant defense</keyword>
<dbReference type="InterPro" id="IPR058922">
    <property type="entry name" value="WHD_DRP"/>
</dbReference>
<keyword evidence="6" id="KW-0067">ATP-binding</keyword>
<sequence>MSISRAIGVISGLNECVNLFQWAGSSISYLRSRWSATQEESIHHEVLHLQSGLQRLRDTLPAMYSLIDKAEWRIHEGRVAELLPNLKDAVNDADDLLDEFRWHELKMEVEGNASHSAFIDFYKTTVQGSFNKVNDIQERLNSISGQLEKMGLYGVTPGFDKSVRPDTTPFPNEKKIFGRDKDLKEVMGFLGVPQSKGRACSKRKRASSTVNASTSTTAQNQVNKSRISAIPVLPIVGMGGVGKTTLAQHICNHQEVKEYFDLIIWICADDFDVKRLIKDAIQSASGKKTTLDHLASLQHALSSSVSNKRFLIVVDDVWDDALMENEQRWKDFYDSLTNVVQGSMMLVTTRFPDVADRVRTMEPFPLAGLKEDVFWRFFKLCAFGSESCENDPELVRIGKSIVPKLKGSPLAAKTLGRLLGMNLHTAHWNNILESELWKLKQEKTDILPALRLSYIYLPFHLKRCFSFCAVYAKDHKFEKGRLAEIWVAEGFVEPQGNTPLEDIGHQYFEDLVNRSFFQKVRGTYVIHDLLHDMAKLVSDHDCFTIKSMRDFQMVPQNVRHLYILPSRDLSTSNLLSLSKHTKLRTLICDKSFGNQGAAIMDRWCSELQRLRVIFWASSNELPDSIGNLKHLRYLEISKACPSKSFSSAFCSLYNLQRLYVKECELESLPCDFSKLISLQRFKSRGFEYYAGCTLNIDATNQFEMKLIKNLNQFDGHMNIRNLGSVRNCYAEEFKLKDKKYLRRLALTWSLSYSPEGVAKEVLQVLQPPSGLESLLLKDYPDVSLPNWFQLRINLNEMPAVIVDNNNDEIGTLSSFEELIILQCRNLRSVQQLLHPAYVPAIKKLRVVDCNQLESLPTERFGDFHSLEILEVHGCPEIDSRSLVAHSLKKLLLASSHLTDNIQCCSLTEFYLSCDYVTTIKPQMWNLPALQKLHIAYCISLTSVAQGQPPIRAFESLTLLIIDNCENLTSLDGLLAEQCLPAIRSVDVRNCGKLQFLFGERPGSFPYLEDLWVRDCPSLKWPRELVLPSSLEKLHLVRCGDISSWFLSCLQNLKSLVDLALIGCPSITSIPPGACRSNLASLRDLHISGCPDLVSIGGAKAVAKIKYVCIYDCPKMEDLKQPVSRCTDMLSITLRPSPSCSFPDQL</sequence>
<dbReference type="KEGG" id="ats:109741086"/>
<dbReference type="Gramene" id="AET1Gv20814700.1">
    <property type="protein sequence ID" value="AET1Gv20814700.1"/>
    <property type="gene ID" value="AET1Gv20814700"/>
</dbReference>
<evidence type="ECO:0000256" key="2">
    <source>
        <dbReference type="ARBA" id="ARBA00022614"/>
    </source>
</evidence>
<evidence type="ECO:0000259" key="10">
    <source>
        <dbReference type="Pfam" id="PF25019"/>
    </source>
</evidence>
<keyword evidence="12" id="KW-1185">Reference proteome</keyword>
<dbReference type="Gene3D" id="3.80.10.10">
    <property type="entry name" value="Ribonuclease Inhibitor"/>
    <property type="match status" value="3"/>
</dbReference>
<reference evidence="11" key="5">
    <citation type="journal article" date="2021" name="G3 (Bethesda)">
        <title>Aegilops tauschii genome assembly Aet v5.0 features greater sequence contiguity and improved annotation.</title>
        <authorList>
            <person name="Wang L."/>
            <person name="Zhu T."/>
            <person name="Rodriguez J.C."/>
            <person name="Deal K.R."/>
            <person name="Dubcovsky J."/>
            <person name="McGuire P.E."/>
            <person name="Lux T."/>
            <person name="Spannagl M."/>
            <person name="Mayer K.F.X."/>
            <person name="Baldrich P."/>
            <person name="Meyers B.C."/>
            <person name="Huo N."/>
            <person name="Gu Y.Q."/>
            <person name="Zhou H."/>
            <person name="Devos K.M."/>
            <person name="Bennetzen J.L."/>
            <person name="Unver T."/>
            <person name="Budak H."/>
            <person name="Gulick P.J."/>
            <person name="Galiba G."/>
            <person name="Kalapos B."/>
            <person name="Nelson D.R."/>
            <person name="Li P."/>
            <person name="You F.M."/>
            <person name="Luo M.C."/>
            <person name="Dvorak J."/>
        </authorList>
    </citation>
    <scope>NUCLEOTIDE SEQUENCE [LARGE SCALE GENOMIC DNA]</scope>
    <source>
        <strain evidence="11">cv. AL8/78</strain>
    </source>
</reference>
<reference evidence="12" key="2">
    <citation type="journal article" date="2017" name="Nat. Plants">
        <title>The Aegilops tauschii genome reveals multiple impacts of transposons.</title>
        <authorList>
            <person name="Zhao G."/>
            <person name="Zou C."/>
            <person name="Li K."/>
            <person name="Wang K."/>
            <person name="Li T."/>
            <person name="Gao L."/>
            <person name="Zhang X."/>
            <person name="Wang H."/>
            <person name="Yang Z."/>
            <person name="Liu X."/>
            <person name="Jiang W."/>
            <person name="Mao L."/>
            <person name="Kong X."/>
            <person name="Jiao Y."/>
            <person name="Jia J."/>
        </authorList>
    </citation>
    <scope>NUCLEOTIDE SEQUENCE [LARGE SCALE GENOMIC DNA]</scope>
    <source>
        <strain evidence="12">cv. AL8/78</strain>
    </source>
</reference>
<dbReference type="Gene3D" id="1.10.10.10">
    <property type="entry name" value="Winged helix-like DNA-binding domain superfamily/Winged helix DNA-binding domain"/>
    <property type="match status" value="1"/>
</dbReference>